<organism evidence="1 2">
    <name type="scientific">Prevotella pallens ATCC 700821</name>
    <dbReference type="NCBI Taxonomy" id="997353"/>
    <lineage>
        <taxon>Bacteria</taxon>
        <taxon>Pseudomonadati</taxon>
        <taxon>Bacteroidota</taxon>
        <taxon>Bacteroidia</taxon>
        <taxon>Bacteroidales</taxon>
        <taxon>Prevotellaceae</taxon>
        <taxon>Prevotella</taxon>
    </lineage>
</organism>
<protein>
    <submittedName>
        <fullName evidence="1">Uncharacterized protein</fullName>
    </submittedName>
</protein>
<dbReference type="EMBL" id="AFPY01000041">
    <property type="protein sequence ID" value="EGQ19138.1"/>
    <property type="molecule type" value="Genomic_DNA"/>
</dbReference>
<reference evidence="1 2" key="1">
    <citation type="submission" date="2011-04" db="EMBL/GenBank/DDBJ databases">
        <authorList>
            <person name="Muzny D."/>
            <person name="Qin X."/>
            <person name="Deng J."/>
            <person name="Jiang H."/>
            <person name="Liu Y."/>
            <person name="Qu J."/>
            <person name="Song X.-Z."/>
            <person name="Zhang L."/>
            <person name="Thornton R."/>
            <person name="Coyle M."/>
            <person name="Francisco L."/>
            <person name="Jackson L."/>
            <person name="Javaid M."/>
            <person name="Korchina V."/>
            <person name="Kovar C."/>
            <person name="Mata R."/>
            <person name="Mathew T."/>
            <person name="Ngo R."/>
            <person name="Nguyen L."/>
            <person name="Nguyen N."/>
            <person name="Okwuonu G."/>
            <person name="Ongeri F."/>
            <person name="Pham C."/>
            <person name="Simmons D."/>
            <person name="Wilczek-Boney K."/>
            <person name="Hale W."/>
            <person name="Jakkamsetti A."/>
            <person name="Pham P."/>
            <person name="Ruth R."/>
            <person name="San Lucas F."/>
            <person name="Warren J."/>
            <person name="Zhang J."/>
            <person name="Zhao Z."/>
            <person name="Zhou C."/>
            <person name="Zhu D."/>
            <person name="Lee S."/>
            <person name="Bess C."/>
            <person name="Blankenburg K."/>
            <person name="Forbes L."/>
            <person name="Fu Q."/>
            <person name="Gubbala S."/>
            <person name="Hirani K."/>
            <person name="Jayaseelan J.C."/>
            <person name="Lara F."/>
            <person name="Munidasa M."/>
            <person name="Palculict T."/>
            <person name="Patil S."/>
            <person name="Pu L.-L."/>
            <person name="Saada N."/>
            <person name="Tang L."/>
            <person name="Weissenberger G."/>
            <person name="Zhu Y."/>
            <person name="Hemphill L."/>
            <person name="Shang Y."/>
            <person name="Youmans B."/>
            <person name="Ayvaz T."/>
            <person name="Ross M."/>
            <person name="Santibanez J."/>
            <person name="Aqrawi P."/>
            <person name="Gross S."/>
            <person name="Joshi V."/>
            <person name="Fowler G."/>
            <person name="Nazareth L."/>
            <person name="Reid J."/>
            <person name="Worley K."/>
            <person name="Petrosino J."/>
            <person name="Highlander S."/>
            <person name="Gibbs R."/>
        </authorList>
    </citation>
    <scope>NUCLEOTIDE SEQUENCE [LARGE SCALE GENOMIC DNA]</scope>
    <source>
        <strain evidence="1 2">ATCC 700821</strain>
    </source>
</reference>
<dbReference type="HOGENOM" id="CLU_3046650_0_0_10"/>
<accession>F9DH94</accession>
<gene>
    <name evidence="1" type="ORF">HMPREF9144_1034</name>
</gene>
<name>F9DH94_9BACT</name>
<dbReference type="AlphaFoldDB" id="F9DH94"/>
<proteinExistence type="predicted"/>
<comment type="caution">
    <text evidence="1">The sequence shown here is derived from an EMBL/GenBank/DDBJ whole genome shotgun (WGS) entry which is preliminary data.</text>
</comment>
<evidence type="ECO:0000313" key="2">
    <source>
        <dbReference type="Proteomes" id="UP000004123"/>
    </source>
</evidence>
<evidence type="ECO:0000313" key="1">
    <source>
        <dbReference type="EMBL" id="EGQ19138.1"/>
    </source>
</evidence>
<sequence length="54" mass="5813">MKDKAGISPDEKLLGNKLPVTLNKGASGKIVNTILRAIKQKKQNSANLIPTRSL</sequence>
<dbReference type="Proteomes" id="UP000004123">
    <property type="component" value="Unassembled WGS sequence"/>
</dbReference>